<dbReference type="PANTHER" id="PTHR32011:SF2">
    <property type="entry name" value="OS08G0472400 PROTEIN"/>
    <property type="match status" value="1"/>
</dbReference>
<comment type="caution">
    <text evidence="2">The sequence shown here is derived from an EMBL/GenBank/DDBJ whole genome shotgun (WGS) entry which is preliminary data.</text>
</comment>
<dbReference type="RefSeq" id="WP_149403866.1">
    <property type="nucleotide sequence ID" value="NZ_BIXY01000091.1"/>
</dbReference>
<proteinExistence type="predicted"/>
<protein>
    <recommendedName>
        <fullName evidence="1">Knr4/Smi1-like domain-containing protein</fullName>
    </recommendedName>
</protein>
<evidence type="ECO:0000313" key="3">
    <source>
        <dbReference type="Proteomes" id="UP000322530"/>
    </source>
</evidence>
<feature type="domain" description="Knr4/Smi1-like" evidence="1">
    <location>
        <begin position="50"/>
        <end position="140"/>
    </location>
</feature>
<keyword evidence="3" id="KW-1185">Reference proteome</keyword>
<dbReference type="EMBL" id="BIXY01000091">
    <property type="protein sequence ID" value="GCF11014.1"/>
    <property type="molecule type" value="Genomic_DNA"/>
</dbReference>
<gene>
    <name evidence="2" type="ORF">KDI_45780</name>
</gene>
<evidence type="ECO:0000259" key="1">
    <source>
        <dbReference type="Pfam" id="PF09346"/>
    </source>
</evidence>
<sequence>MSHPFDEQFLSLIKEQTETKWRTYQPLTFEEFLAQHKTSCIWQPNTQWSGLTEEEIVALEQRWSVRFPPDYRAFLSILHCLDRPVTIATYDGDTRKIIPCDAPLFQNWNRDSQTIEHAYQQINEDISYEVLQNNLWKPGWGRKPVTKYGQKQQIELLLANAPRLIPIYGHRFLLAEPMQAGNPILSFQRADIVMYAPDLYAFFCKDFSDILDLDQAELKKIAIESQRISQERYSFYKTIPFWGELITKIS</sequence>
<dbReference type="PANTHER" id="PTHR32011">
    <property type="entry name" value="OS08G0472400 PROTEIN"/>
    <property type="match status" value="1"/>
</dbReference>
<reference evidence="2 3" key="1">
    <citation type="submission" date="2019-01" db="EMBL/GenBank/DDBJ databases">
        <title>Draft genome sequence of Dictyobacter sp. Uno17.</title>
        <authorList>
            <person name="Wang C.M."/>
            <person name="Zheng Y."/>
            <person name="Sakai Y."/>
            <person name="Abe K."/>
            <person name="Yokota A."/>
            <person name="Yabe S."/>
        </authorList>
    </citation>
    <scope>NUCLEOTIDE SEQUENCE [LARGE SCALE GENOMIC DNA]</scope>
    <source>
        <strain evidence="2 3">Uno17</strain>
    </source>
</reference>
<name>A0A5A5TJF4_9CHLR</name>
<dbReference type="Pfam" id="PF09346">
    <property type="entry name" value="SMI1_KNR4"/>
    <property type="match status" value="1"/>
</dbReference>
<dbReference type="Gene3D" id="3.40.1580.10">
    <property type="entry name" value="SMI1/KNR4-like"/>
    <property type="match status" value="1"/>
</dbReference>
<evidence type="ECO:0000313" key="2">
    <source>
        <dbReference type="EMBL" id="GCF11014.1"/>
    </source>
</evidence>
<accession>A0A5A5TJF4</accession>
<organism evidence="2 3">
    <name type="scientific">Dictyobacter arantiisoli</name>
    <dbReference type="NCBI Taxonomy" id="2014874"/>
    <lineage>
        <taxon>Bacteria</taxon>
        <taxon>Bacillati</taxon>
        <taxon>Chloroflexota</taxon>
        <taxon>Ktedonobacteria</taxon>
        <taxon>Ktedonobacterales</taxon>
        <taxon>Dictyobacteraceae</taxon>
        <taxon>Dictyobacter</taxon>
    </lineage>
</organism>
<dbReference type="Proteomes" id="UP000322530">
    <property type="component" value="Unassembled WGS sequence"/>
</dbReference>
<dbReference type="OrthoDB" id="264195at2"/>
<dbReference type="SUPFAM" id="SSF160631">
    <property type="entry name" value="SMI1/KNR4-like"/>
    <property type="match status" value="1"/>
</dbReference>
<dbReference type="InterPro" id="IPR018958">
    <property type="entry name" value="Knr4/Smi1-like_dom"/>
</dbReference>
<dbReference type="InterPro" id="IPR037883">
    <property type="entry name" value="Knr4/Smi1-like_sf"/>
</dbReference>
<dbReference type="AlphaFoldDB" id="A0A5A5TJF4"/>